<protein>
    <submittedName>
        <fullName evidence="2">Uncharacterized protein</fullName>
    </submittedName>
</protein>
<feature type="transmembrane region" description="Helical" evidence="1">
    <location>
        <begin position="128"/>
        <end position="148"/>
    </location>
</feature>
<feature type="transmembrane region" description="Helical" evidence="1">
    <location>
        <begin position="96"/>
        <end position="116"/>
    </location>
</feature>
<organism evidence="2 3">
    <name type="scientific">Variovorax ginsengisoli</name>
    <dbReference type="NCBI Taxonomy" id="363844"/>
    <lineage>
        <taxon>Bacteria</taxon>
        <taxon>Pseudomonadati</taxon>
        <taxon>Pseudomonadota</taxon>
        <taxon>Betaproteobacteria</taxon>
        <taxon>Burkholderiales</taxon>
        <taxon>Comamonadaceae</taxon>
        <taxon>Variovorax</taxon>
    </lineage>
</organism>
<dbReference type="Proteomes" id="UP001226867">
    <property type="component" value="Unassembled WGS sequence"/>
</dbReference>
<keyword evidence="3" id="KW-1185">Reference proteome</keyword>
<proteinExistence type="predicted"/>
<keyword evidence="1" id="KW-0472">Membrane</keyword>
<gene>
    <name evidence="2" type="ORF">J2W36_004881</name>
</gene>
<dbReference type="EMBL" id="JAUSRO010000020">
    <property type="protein sequence ID" value="MDP9902604.1"/>
    <property type="molecule type" value="Genomic_DNA"/>
</dbReference>
<feature type="transmembrane region" description="Helical" evidence="1">
    <location>
        <begin position="160"/>
        <end position="178"/>
    </location>
</feature>
<reference evidence="2 3" key="1">
    <citation type="submission" date="2023-07" db="EMBL/GenBank/DDBJ databases">
        <title>Sorghum-associated microbial communities from plants grown in Nebraska, USA.</title>
        <authorList>
            <person name="Schachtman D."/>
        </authorList>
    </citation>
    <scope>NUCLEOTIDE SEQUENCE [LARGE SCALE GENOMIC DNA]</scope>
    <source>
        <strain evidence="2 3">DS1607</strain>
    </source>
</reference>
<evidence type="ECO:0000256" key="1">
    <source>
        <dbReference type="SAM" id="Phobius"/>
    </source>
</evidence>
<keyword evidence="1" id="KW-0812">Transmembrane</keyword>
<feature type="transmembrane region" description="Helical" evidence="1">
    <location>
        <begin position="57"/>
        <end position="76"/>
    </location>
</feature>
<keyword evidence="1" id="KW-1133">Transmembrane helix</keyword>
<evidence type="ECO:0000313" key="3">
    <source>
        <dbReference type="Proteomes" id="UP001226867"/>
    </source>
</evidence>
<accession>A0ABT9SE16</accession>
<dbReference type="RefSeq" id="WP_307692340.1">
    <property type="nucleotide sequence ID" value="NZ_JAUSRO010000020.1"/>
</dbReference>
<comment type="caution">
    <text evidence="2">The sequence shown here is derived from an EMBL/GenBank/DDBJ whole genome shotgun (WGS) entry which is preliminary data.</text>
</comment>
<evidence type="ECO:0000313" key="2">
    <source>
        <dbReference type="EMBL" id="MDP9902604.1"/>
    </source>
</evidence>
<name>A0ABT9SE16_9BURK</name>
<sequence length="192" mass="21097">MRIFLWANRAWSRLRAGIADGLLGTAMLVHVDDLRRYIATAPSLPHNQDRAEVRLQASFITAVFLLLLAEPIYYIFTVPDAMLTRVASLAWSRRCVVGSFGLCFLGALPHLFTLLFRPDLLAVRHPRRWAAGAAVGAAVTWMVLANMAVPLDVGGVEGAYVIRAVVCLFIAGIFAVSVNAQQMREYINAAND</sequence>